<comment type="subcellular location">
    <subcellularLocation>
        <location evidence="1">Membrane</location>
        <topology evidence="1">Multi-pass membrane protein</topology>
    </subcellularLocation>
</comment>
<dbReference type="InterPro" id="IPR011547">
    <property type="entry name" value="SLC26A/SulP_dom"/>
</dbReference>
<organism evidence="7 8">
    <name type="scientific">Chlorogloeopsis fritschii PCC 6912</name>
    <dbReference type="NCBI Taxonomy" id="211165"/>
    <lineage>
        <taxon>Bacteria</taxon>
        <taxon>Bacillati</taxon>
        <taxon>Cyanobacteriota</taxon>
        <taxon>Cyanophyceae</taxon>
        <taxon>Nostocales</taxon>
        <taxon>Chlorogloeopsidaceae</taxon>
        <taxon>Chlorogloeopsis</taxon>
    </lineage>
</organism>
<feature type="transmembrane region" description="Helical" evidence="5">
    <location>
        <begin position="124"/>
        <end position="145"/>
    </location>
</feature>
<feature type="transmembrane region" description="Helical" evidence="5">
    <location>
        <begin position="316"/>
        <end position="334"/>
    </location>
</feature>
<keyword evidence="3 5" id="KW-1133">Transmembrane helix</keyword>
<comment type="caution">
    <text evidence="7">The sequence shown here is derived from an EMBL/GenBank/DDBJ whole genome shotgun (WGS) entry which is preliminary data.</text>
</comment>
<dbReference type="Pfam" id="PF01740">
    <property type="entry name" value="STAS"/>
    <property type="match status" value="1"/>
</dbReference>
<feature type="transmembrane region" description="Helical" evidence="5">
    <location>
        <begin position="16"/>
        <end position="36"/>
    </location>
</feature>
<dbReference type="EMBL" id="RSCJ01000020">
    <property type="protein sequence ID" value="RUR76474.1"/>
    <property type="molecule type" value="Genomic_DNA"/>
</dbReference>
<keyword evidence="4 5" id="KW-0472">Membrane</keyword>
<feature type="transmembrane region" description="Helical" evidence="5">
    <location>
        <begin position="165"/>
        <end position="187"/>
    </location>
</feature>
<keyword evidence="8" id="KW-1185">Reference proteome</keyword>
<protein>
    <submittedName>
        <fullName evidence="7">Sodium-independent anion transporter</fullName>
    </submittedName>
</protein>
<dbReference type="InterPro" id="IPR001902">
    <property type="entry name" value="SLC26A/SulP_fam"/>
</dbReference>
<feature type="transmembrane region" description="Helical" evidence="5">
    <location>
        <begin position="199"/>
        <end position="218"/>
    </location>
</feature>
<evidence type="ECO:0000256" key="2">
    <source>
        <dbReference type="ARBA" id="ARBA00022692"/>
    </source>
</evidence>
<dbReference type="STRING" id="211165.GCA_000317285_05614"/>
<dbReference type="CDD" id="cd07042">
    <property type="entry name" value="STAS_SulP_like_sulfate_transporter"/>
    <property type="match status" value="1"/>
</dbReference>
<dbReference type="RefSeq" id="WP_016879070.1">
    <property type="nucleotide sequence ID" value="NZ_AJLN01000123.1"/>
</dbReference>
<evidence type="ECO:0000256" key="5">
    <source>
        <dbReference type="SAM" id="Phobius"/>
    </source>
</evidence>
<evidence type="ECO:0000313" key="7">
    <source>
        <dbReference type="EMBL" id="RUR76474.1"/>
    </source>
</evidence>
<dbReference type="GO" id="GO:0055085">
    <property type="term" value="P:transmembrane transport"/>
    <property type="evidence" value="ECO:0007669"/>
    <property type="project" value="InterPro"/>
</dbReference>
<evidence type="ECO:0000256" key="4">
    <source>
        <dbReference type="ARBA" id="ARBA00023136"/>
    </source>
</evidence>
<dbReference type="Proteomes" id="UP000268857">
    <property type="component" value="Unassembled WGS sequence"/>
</dbReference>
<feature type="transmembrane region" description="Helical" evidence="5">
    <location>
        <begin position="374"/>
        <end position="402"/>
    </location>
</feature>
<dbReference type="PANTHER" id="PTHR11814">
    <property type="entry name" value="SULFATE TRANSPORTER"/>
    <property type="match status" value="1"/>
</dbReference>
<dbReference type="InterPro" id="IPR036513">
    <property type="entry name" value="STAS_dom_sf"/>
</dbReference>
<feature type="domain" description="STAS" evidence="6">
    <location>
        <begin position="442"/>
        <end position="542"/>
    </location>
</feature>
<accession>A0A433N521</accession>
<dbReference type="Gene3D" id="3.30.750.24">
    <property type="entry name" value="STAS domain"/>
    <property type="match status" value="1"/>
</dbReference>
<dbReference type="OrthoDB" id="9771198at2"/>
<feature type="transmembrane region" description="Helical" evidence="5">
    <location>
        <begin position="43"/>
        <end position="65"/>
    </location>
</feature>
<feature type="transmembrane region" description="Helical" evidence="5">
    <location>
        <begin position="340"/>
        <end position="362"/>
    </location>
</feature>
<name>A0A433N521_CHLFR</name>
<feature type="transmembrane region" description="Helical" evidence="5">
    <location>
        <begin position="238"/>
        <end position="266"/>
    </location>
</feature>
<evidence type="ECO:0000256" key="1">
    <source>
        <dbReference type="ARBA" id="ARBA00004141"/>
    </source>
</evidence>
<reference evidence="7 8" key="1">
    <citation type="journal article" date="2019" name="Genome Biol. Evol.">
        <title>Day and night: Metabolic profiles and evolutionary relationships of six axenic non-marine cyanobacteria.</title>
        <authorList>
            <person name="Will S.E."/>
            <person name="Henke P."/>
            <person name="Boedeker C."/>
            <person name="Huang S."/>
            <person name="Brinkmann H."/>
            <person name="Rohde M."/>
            <person name="Jarek M."/>
            <person name="Friedl T."/>
            <person name="Seufert S."/>
            <person name="Schumacher M."/>
            <person name="Overmann J."/>
            <person name="Neumann-Schaal M."/>
            <person name="Petersen J."/>
        </authorList>
    </citation>
    <scope>NUCLEOTIDE SEQUENCE [LARGE SCALE GENOMIC DNA]</scope>
    <source>
        <strain evidence="7 8">PCC 6912</strain>
    </source>
</reference>
<feature type="transmembrane region" description="Helical" evidence="5">
    <location>
        <begin position="92"/>
        <end position="112"/>
    </location>
</feature>
<gene>
    <name evidence="7" type="ORF">PCC6912_42620</name>
</gene>
<evidence type="ECO:0000259" key="6">
    <source>
        <dbReference type="PROSITE" id="PS50801"/>
    </source>
</evidence>
<dbReference type="PROSITE" id="PS50801">
    <property type="entry name" value="STAS"/>
    <property type="match status" value="1"/>
</dbReference>
<evidence type="ECO:0000313" key="8">
    <source>
        <dbReference type="Proteomes" id="UP000268857"/>
    </source>
</evidence>
<keyword evidence="2 5" id="KW-0812">Transmembrane</keyword>
<dbReference type="AlphaFoldDB" id="A0A433N521"/>
<evidence type="ECO:0000256" key="3">
    <source>
        <dbReference type="ARBA" id="ARBA00022989"/>
    </source>
</evidence>
<dbReference type="Pfam" id="PF00916">
    <property type="entry name" value="Sulfate_transp"/>
    <property type="match status" value="1"/>
</dbReference>
<proteinExistence type="predicted"/>
<sequence length="572" mass="60519">MQVTNTIHFRNLRGDIFGGVTAAIVSLPMALAFGVASGAGPVAGLYGAVCVGFFAALFGGTPTLISEPTGPMTVVMTGIVTSMTASNPENGLAMAFTVVMLAGIFQILFGIFRLGKYITLMPYSVISGFMSGIGVILIILQIAPFLGQPNPKGGVLGIVQNLPQLFANINPIETILGVLTLAIIFLIPSKFKRIAPPQLVALIVGTVVSLTFFGDANIRRIGEIPMGLPELQLPTFTASQVIVMLVDGVVLGMLGCIDTLLTAVIADSLTRTEHKSDKELIGQGIGNFVSGLCGGLPGAGATMGTVVNIQTGAQTAVSGLTRALILLVVVLWAANLTEPIPMAVLAAIALKVGIDILDWSFLKRAHKVSLKGTLIMYGVMFLTVFVDLIVAVGVGVFIANILTIERLSSLQSEEVKTITDTDDAIILSDEEKRLLDRANGRVLLFYLSGPMIFGVSKAIAREHNALQNCDVVVLDLSDVPLLGVTASLAIENAIKEAVEKGRQVFIVGAAGKIKRRLERFGILQLLPPHHLLMDRTEAIKEAVAYVTANNLDRDVSASSKYRSDFNDAATAQ</sequence>
<dbReference type="GO" id="GO:0016020">
    <property type="term" value="C:membrane"/>
    <property type="evidence" value="ECO:0007669"/>
    <property type="project" value="UniProtKB-SubCell"/>
</dbReference>
<dbReference type="SUPFAM" id="SSF52091">
    <property type="entry name" value="SpoIIaa-like"/>
    <property type="match status" value="1"/>
</dbReference>
<dbReference type="InterPro" id="IPR002645">
    <property type="entry name" value="STAS_dom"/>
</dbReference>